<dbReference type="SUPFAM" id="SSF75704">
    <property type="entry name" value="Mitotic arrest deficient-like 1, Mad1"/>
    <property type="match status" value="1"/>
</dbReference>
<dbReference type="GeneID" id="111009183"/>
<dbReference type="Gene3D" id="1.20.1170.10">
    <property type="match status" value="1"/>
</dbReference>
<evidence type="ECO:0000256" key="2">
    <source>
        <dbReference type="SAM" id="MobiDB-lite"/>
    </source>
</evidence>
<reference evidence="4" key="1">
    <citation type="submission" date="2025-08" db="UniProtKB">
        <authorList>
            <consortium name="RefSeq"/>
        </authorList>
    </citation>
    <scope>IDENTIFICATION</scope>
    <source>
        <strain evidence="4">OHB3-1</strain>
    </source>
</reference>
<sequence length="157" mass="17723">MADADSPTPSVPAPSPLSARKENLTPIGAKITELNESRAELHSRIQFLKQDLQNWRSKLDMQVNTYRSELSELKKSLNVEVENLRTEFEELRTTLQQQQEDVTASLRNLGLQDVSMDNDETQRQHPIAESSDKEAHDANEVKDGHALTEDKGNEAEN</sequence>
<evidence type="ECO:0000313" key="3">
    <source>
        <dbReference type="Proteomes" id="UP000504603"/>
    </source>
</evidence>
<dbReference type="Proteomes" id="UP000504603">
    <property type="component" value="Unplaced"/>
</dbReference>
<dbReference type="KEGG" id="mcha:111009183"/>
<name>A0A6J1C8F7_MOMCH</name>
<evidence type="ECO:0000313" key="4">
    <source>
        <dbReference type="RefSeq" id="XP_022137849.1"/>
    </source>
</evidence>
<keyword evidence="3" id="KW-1185">Reference proteome</keyword>
<protein>
    <submittedName>
        <fullName evidence="4">Uncharacterized protein LOC111009183</fullName>
    </submittedName>
</protein>
<feature type="compositionally biased region" description="Basic and acidic residues" evidence="2">
    <location>
        <begin position="130"/>
        <end position="157"/>
    </location>
</feature>
<proteinExistence type="predicted"/>
<organism evidence="3 4">
    <name type="scientific">Momordica charantia</name>
    <name type="common">Bitter gourd</name>
    <name type="synonym">Balsam pear</name>
    <dbReference type="NCBI Taxonomy" id="3673"/>
    <lineage>
        <taxon>Eukaryota</taxon>
        <taxon>Viridiplantae</taxon>
        <taxon>Streptophyta</taxon>
        <taxon>Embryophyta</taxon>
        <taxon>Tracheophyta</taxon>
        <taxon>Spermatophyta</taxon>
        <taxon>Magnoliopsida</taxon>
        <taxon>eudicotyledons</taxon>
        <taxon>Gunneridae</taxon>
        <taxon>Pentapetalae</taxon>
        <taxon>rosids</taxon>
        <taxon>fabids</taxon>
        <taxon>Cucurbitales</taxon>
        <taxon>Cucurbitaceae</taxon>
        <taxon>Momordiceae</taxon>
        <taxon>Momordica</taxon>
    </lineage>
</organism>
<dbReference type="AlphaFoldDB" id="A0A6J1C8F7"/>
<feature type="region of interest" description="Disordered" evidence="2">
    <location>
        <begin position="106"/>
        <end position="157"/>
    </location>
</feature>
<evidence type="ECO:0000256" key="1">
    <source>
        <dbReference type="SAM" id="Coils"/>
    </source>
</evidence>
<accession>A0A6J1C8F7</accession>
<feature type="region of interest" description="Disordered" evidence="2">
    <location>
        <begin position="1"/>
        <end position="23"/>
    </location>
</feature>
<feature type="coiled-coil region" evidence="1">
    <location>
        <begin position="31"/>
        <end position="101"/>
    </location>
</feature>
<gene>
    <name evidence="4" type="primary">LOC111009183</name>
</gene>
<dbReference type="OrthoDB" id="1876167at2759"/>
<dbReference type="PANTHER" id="PTHR34681">
    <property type="entry name" value="UVEAL AUTOANTIGEN WITH COILED-COIL/ANKYRIN"/>
    <property type="match status" value="1"/>
</dbReference>
<dbReference type="PANTHER" id="PTHR34681:SF2">
    <property type="entry name" value="UVEAL AUTOANTIGEN WITH COILED-COIL_ANKYRIN"/>
    <property type="match status" value="1"/>
</dbReference>
<keyword evidence="1" id="KW-0175">Coiled coil</keyword>
<dbReference type="RefSeq" id="XP_022137849.1">
    <property type="nucleotide sequence ID" value="XM_022282157.1"/>
</dbReference>